<dbReference type="InterPro" id="IPR030678">
    <property type="entry name" value="Peptide/Ni-bd"/>
</dbReference>
<dbReference type="GO" id="GO:0042597">
    <property type="term" value="C:periplasmic space"/>
    <property type="evidence" value="ECO:0007669"/>
    <property type="project" value="UniProtKB-ARBA"/>
</dbReference>
<dbReference type="EMBL" id="CP003243">
    <property type="protein sequence ID" value="AFD00552.1"/>
    <property type="molecule type" value="Genomic_DNA"/>
</dbReference>
<evidence type="ECO:0000256" key="1">
    <source>
        <dbReference type="ARBA" id="ARBA00004196"/>
    </source>
</evidence>
<gene>
    <name evidence="6" type="ordered locus">Mtc_1809</name>
</gene>
<dbReference type="OrthoDB" id="194307at2157"/>
<dbReference type="GO" id="GO:0015833">
    <property type="term" value="P:peptide transport"/>
    <property type="evidence" value="ECO:0007669"/>
    <property type="project" value="TreeGrafter"/>
</dbReference>
<dbReference type="KEGG" id="mez:Mtc_1809"/>
<proteinExistence type="inferred from homology"/>
<dbReference type="STRING" id="1041930.Mtc_1809"/>
<dbReference type="InterPro" id="IPR000914">
    <property type="entry name" value="SBP_5_dom"/>
</dbReference>
<sequence length="541" mass="59692">MTPGNDRLGKIGKSIIIEALALICICAIIAGCTGQAGVNGNTSSNTGYNIKKLVIGTTFQIADININDVRFSEIRKALTHQGMVRIAPNGTYVPALADSWETKDAKTWVYHLNKSARWHDGVPVTSKDVNFTINYMKDKFKSFSDVESVSTPDDYTVVITLKAPNSNYLMSNINDVIYPMHIFQNVSEPTKFNDVNATIGSGLYKFDSFDKQAGVLTFKANDAYPGGKPAVEAIEIRMFKSTDTMVMALQKGEIDTVYSYSQGLPYYYVPKLLQNDDIKLLMINNTGIPAALYFNTNRAPYDNVSFRRAISLAINYGEIANLVGGGYGQAPNAGFVPTGSAYYVDTPRLTYNLSESKRILNSIGYKDVNGDGFREMPDGSLLKTTIYVSNAFDDAVRASSLVKEYLNAAGIAVDVRVVDQSTFNSVLGKHDIVIFPATPAGMRMYAGFGSTYIDGRKLKLSNVTDPEYQSIVDGLMTTADNGRYDELSSSIQGYYASQLPAISLYWSDFIQPYNKKYEGWTPNPFWGILSYETFYNLHAAC</sequence>
<dbReference type="Pfam" id="PF00496">
    <property type="entry name" value="SBP_bac_5"/>
    <property type="match status" value="1"/>
</dbReference>
<dbReference type="InterPro" id="IPR039424">
    <property type="entry name" value="SBP_5"/>
</dbReference>
<dbReference type="SMR" id="H8IAP7"/>
<dbReference type="SUPFAM" id="SSF53850">
    <property type="entry name" value="Periplasmic binding protein-like II"/>
    <property type="match status" value="1"/>
</dbReference>
<dbReference type="PANTHER" id="PTHR30290">
    <property type="entry name" value="PERIPLASMIC BINDING COMPONENT OF ABC TRANSPORTER"/>
    <property type="match status" value="1"/>
</dbReference>
<dbReference type="GeneID" id="11971955"/>
<dbReference type="AlphaFoldDB" id="H8IAP7"/>
<dbReference type="Gene3D" id="3.40.190.10">
    <property type="entry name" value="Periplasmic binding protein-like II"/>
    <property type="match status" value="1"/>
</dbReference>
<evidence type="ECO:0000256" key="2">
    <source>
        <dbReference type="ARBA" id="ARBA00005695"/>
    </source>
</evidence>
<organism evidence="6 7">
    <name type="scientific">Methanocella conradii (strain DSM 24694 / JCM 17849 / CGMCC 1.5162 / HZ254)</name>
    <dbReference type="NCBI Taxonomy" id="1041930"/>
    <lineage>
        <taxon>Archaea</taxon>
        <taxon>Methanobacteriati</taxon>
        <taxon>Methanobacteriota</taxon>
        <taxon>Stenosarchaea group</taxon>
        <taxon>Methanomicrobia</taxon>
        <taxon>Methanocellales</taxon>
        <taxon>Methanocellaceae</taxon>
        <taxon>Methanocella</taxon>
    </lineage>
</organism>
<dbReference type="RefSeq" id="WP_014406383.1">
    <property type="nucleotide sequence ID" value="NC_017034.1"/>
</dbReference>
<comment type="subcellular location">
    <subcellularLocation>
        <location evidence="1">Cell envelope</location>
    </subcellularLocation>
</comment>
<keyword evidence="7" id="KW-1185">Reference proteome</keyword>
<keyword evidence="3" id="KW-0813">Transport</keyword>
<evidence type="ECO:0000313" key="6">
    <source>
        <dbReference type="EMBL" id="AFD00552.1"/>
    </source>
</evidence>
<dbReference type="HOGENOM" id="CLU_017028_8_7_2"/>
<protein>
    <submittedName>
        <fullName evidence="6">ABC-type dipeptide transport system, periplasmic component</fullName>
    </submittedName>
</protein>
<dbReference type="eggNOG" id="arCOG01534">
    <property type="taxonomic scope" value="Archaea"/>
</dbReference>
<reference evidence="6 7" key="1">
    <citation type="journal article" date="2012" name="J. Bacteriol.">
        <title>Complete genome sequence of a thermophilic methanogen, Methanocella conradii HZ254, isolated from Chinese rice field soil.</title>
        <authorList>
            <person name="Lu Z."/>
            <person name="Lu Y."/>
        </authorList>
    </citation>
    <scope>NUCLEOTIDE SEQUENCE [LARGE SCALE GENOMIC DNA]</scope>
    <source>
        <strain evidence="7">DSM 24694 / JCM 17849 / CGMCC 1.5162 / HZ254</strain>
    </source>
</reference>
<evidence type="ECO:0000313" key="7">
    <source>
        <dbReference type="Proteomes" id="UP000005233"/>
    </source>
</evidence>
<evidence type="ECO:0000256" key="3">
    <source>
        <dbReference type="ARBA" id="ARBA00022448"/>
    </source>
</evidence>
<dbReference type="GO" id="GO:0043190">
    <property type="term" value="C:ATP-binding cassette (ABC) transporter complex"/>
    <property type="evidence" value="ECO:0007669"/>
    <property type="project" value="InterPro"/>
</dbReference>
<dbReference type="PROSITE" id="PS51257">
    <property type="entry name" value="PROKAR_LIPOPROTEIN"/>
    <property type="match status" value="1"/>
</dbReference>
<dbReference type="PIRSF" id="PIRSF002741">
    <property type="entry name" value="MppA"/>
    <property type="match status" value="1"/>
</dbReference>
<feature type="domain" description="Solute-binding protein family 5" evidence="5">
    <location>
        <begin position="91"/>
        <end position="448"/>
    </location>
</feature>
<dbReference type="GO" id="GO:1904680">
    <property type="term" value="F:peptide transmembrane transporter activity"/>
    <property type="evidence" value="ECO:0007669"/>
    <property type="project" value="TreeGrafter"/>
</dbReference>
<keyword evidence="4" id="KW-0732">Signal</keyword>
<dbReference type="Proteomes" id="UP000005233">
    <property type="component" value="Chromosome"/>
</dbReference>
<comment type="similarity">
    <text evidence="2">Belongs to the bacterial solute-binding protein 5 family.</text>
</comment>
<accession>H8IAP7</accession>
<dbReference type="Gene3D" id="3.10.105.10">
    <property type="entry name" value="Dipeptide-binding Protein, Domain 3"/>
    <property type="match status" value="1"/>
</dbReference>
<dbReference type="CDD" id="cd00995">
    <property type="entry name" value="PBP2_NikA_DppA_OppA_like"/>
    <property type="match status" value="1"/>
</dbReference>
<evidence type="ECO:0000259" key="5">
    <source>
        <dbReference type="Pfam" id="PF00496"/>
    </source>
</evidence>
<name>H8IAP7_METCZ</name>
<evidence type="ECO:0000256" key="4">
    <source>
        <dbReference type="ARBA" id="ARBA00022729"/>
    </source>
</evidence>
<dbReference type="PANTHER" id="PTHR30290:SF10">
    <property type="entry name" value="PERIPLASMIC OLIGOPEPTIDE-BINDING PROTEIN-RELATED"/>
    <property type="match status" value="1"/>
</dbReference>